<dbReference type="RefSeq" id="WP_199023725.1">
    <property type="nucleotide sequence ID" value="NZ_JAELVR010000003.1"/>
</dbReference>
<reference evidence="1" key="1">
    <citation type="submission" date="2020-12" db="EMBL/GenBank/DDBJ databases">
        <title>Sedimentitalea sp. nov., isolated from sand in Incheon.</title>
        <authorList>
            <person name="Kim W."/>
        </authorList>
    </citation>
    <scope>NUCLEOTIDE SEQUENCE</scope>
    <source>
        <strain evidence="1">CAU 1593</strain>
    </source>
</reference>
<keyword evidence="2" id="KW-1185">Reference proteome</keyword>
<sequence length="155" mass="17049">MTASKDNAARKQAVRDKLMSLEEAELAAAIAHYESYLGESRLDDRESHDKDDIADARENADLAAAFDHPVHAHHAKIDAIENADFSLTDTVRPGAVVSFNDKHFVVIVSTSKFDCEGETYMGISTQSPIYKAMEGLKAGESFTFNGREITLDEVL</sequence>
<dbReference type="AlphaFoldDB" id="A0A8J7LQK6"/>
<dbReference type="Proteomes" id="UP000619079">
    <property type="component" value="Unassembled WGS sequence"/>
</dbReference>
<name>A0A8J7LQK6_9RHOB</name>
<protein>
    <recommendedName>
        <fullName evidence="3">Transcription elongation factor</fullName>
    </recommendedName>
</protein>
<proteinExistence type="predicted"/>
<comment type="caution">
    <text evidence="1">The sequence shown here is derived from an EMBL/GenBank/DDBJ whole genome shotgun (WGS) entry which is preliminary data.</text>
</comment>
<dbReference type="EMBL" id="JAELVR010000003">
    <property type="protein sequence ID" value="MBJ6370933.1"/>
    <property type="molecule type" value="Genomic_DNA"/>
</dbReference>
<evidence type="ECO:0000313" key="1">
    <source>
        <dbReference type="EMBL" id="MBJ6370933.1"/>
    </source>
</evidence>
<evidence type="ECO:0008006" key="3">
    <source>
        <dbReference type="Google" id="ProtNLM"/>
    </source>
</evidence>
<organism evidence="1 2">
    <name type="scientific">Sedimentitalea arenosa</name>
    <dbReference type="NCBI Taxonomy" id="2798803"/>
    <lineage>
        <taxon>Bacteria</taxon>
        <taxon>Pseudomonadati</taxon>
        <taxon>Pseudomonadota</taxon>
        <taxon>Alphaproteobacteria</taxon>
        <taxon>Rhodobacterales</taxon>
        <taxon>Paracoccaceae</taxon>
        <taxon>Sedimentitalea</taxon>
    </lineage>
</organism>
<evidence type="ECO:0000313" key="2">
    <source>
        <dbReference type="Proteomes" id="UP000619079"/>
    </source>
</evidence>
<gene>
    <name evidence="1" type="ORF">JF290_05305</name>
</gene>
<accession>A0A8J7LQK6</accession>